<proteinExistence type="predicted"/>
<protein>
    <submittedName>
        <fullName evidence="2">PAS domain-containing protein</fullName>
    </submittedName>
</protein>
<dbReference type="Gene3D" id="3.30.450.20">
    <property type="entry name" value="PAS domain"/>
    <property type="match status" value="1"/>
</dbReference>
<dbReference type="EMBL" id="CP084167">
    <property type="protein sequence ID" value="UJG44210.1"/>
    <property type="molecule type" value="Genomic_DNA"/>
</dbReference>
<evidence type="ECO:0000313" key="2">
    <source>
        <dbReference type="EMBL" id="UJG44210.1"/>
    </source>
</evidence>
<feature type="domain" description="PAS fold" evidence="1">
    <location>
        <begin position="19"/>
        <end position="123"/>
    </location>
</feature>
<dbReference type="InterPro" id="IPR035965">
    <property type="entry name" value="PAS-like_dom_sf"/>
</dbReference>
<dbReference type="GO" id="GO:0006355">
    <property type="term" value="P:regulation of DNA-templated transcription"/>
    <property type="evidence" value="ECO:0007669"/>
    <property type="project" value="InterPro"/>
</dbReference>
<reference evidence="2" key="1">
    <citation type="journal article" date="2022" name="Nat. Microbiol.">
        <title>Unique mobile elements and scalable gene flow at the prokaryote-eukaryote boundary revealed by circularized Asgard archaea genomes.</title>
        <authorList>
            <person name="Wu F."/>
            <person name="Speth D.R."/>
            <person name="Philosof A."/>
            <person name="Cremiere A."/>
            <person name="Narayanan A."/>
            <person name="Barco R.A."/>
            <person name="Connon S.A."/>
            <person name="Amend J.P."/>
            <person name="Antoshechkin I.A."/>
            <person name="Orphan V.J."/>
        </authorList>
    </citation>
    <scope>NUCLEOTIDE SEQUENCE</scope>
    <source>
        <strain evidence="2">PR6</strain>
    </source>
</reference>
<organism evidence="2">
    <name type="scientific">Candidatus Heimdallarchaeum endolithica</name>
    <dbReference type="NCBI Taxonomy" id="2876572"/>
    <lineage>
        <taxon>Archaea</taxon>
        <taxon>Promethearchaeati</taxon>
        <taxon>Candidatus Heimdallarchaeota</taxon>
        <taxon>Candidatus Heimdallarchaeia (ex Rinke et al. 2021) (nom. nud.)</taxon>
        <taxon>Candidatus Heimdallarchaeales</taxon>
        <taxon>Candidatus Heimdallarchaeaceae</taxon>
        <taxon>Candidatus Heimdallarchaeum</taxon>
    </lineage>
</organism>
<sequence>MFYISDIRKEEFDILRDTFDVIFQNSPDLILLTDLQGSIADANIKTLRYFRTTLNQIRGKNFCNWCVESRKLKSLIEIVMKEGYTIQRLSLDTPSQGIRLFDVTITKIGDEKASYLVFICKDVHELAQSDAQRKFLYELFQHDLLNKLHAEIGFIDFFKQIAGINSELTESSLQLIEKVRDLTVRNIYLVQNINIMLMLRDFEELTNQNISDAVNHAVRYLKSFFYSILNIEIIRMANFYIPGDDYYYRIFVNLILSVYEWVSHKIDVEITVEEPDYNKEQATIILHFEDAVLSDEQKRDLMSKTLVEFPSIKKLDLIVIQTLLERYMINIKVENIRRSGKTVGTRIVLYVPVVKVGQS</sequence>
<accession>A0A9Y1BSW1</accession>
<dbReference type="InterPro" id="IPR013767">
    <property type="entry name" value="PAS_fold"/>
</dbReference>
<gene>
    <name evidence="2" type="ORF">K9W46_03280</name>
</gene>
<dbReference type="SUPFAM" id="SSF55785">
    <property type="entry name" value="PYP-like sensor domain (PAS domain)"/>
    <property type="match status" value="1"/>
</dbReference>
<dbReference type="AlphaFoldDB" id="A0A9Y1BSW1"/>
<dbReference type="Pfam" id="PF00989">
    <property type="entry name" value="PAS"/>
    <property type="match status" value="1"/>
</dbReference>
<name>A0A9Y1BSW1_9ARCH</name>
<dbReference type="Proteomes" id="UP001200513">
    <property type="component" value="Chromosome"/>
</dbReference>
<evidence type="ECO:0000259" key="1">
    <source>
        <dbReference type="Pfam" id="PF00989"/>
    </source>
</evidence>